<dbReference type="SMART" id="SM00220">
    <property type="entry name" value="S_TKc"/>
    <property type="match status" value="1"/>
</dbReference>
<feature type="region of interest" description="Disordered" evidence="6">
    <location>
        <begin position="393"/>
        <end position="413"/>
    </location>
</feature>
<dbReference type="EMBL" id="CP144750">
    <property type="protein sequence ID" value="WVZ82996.1"/>
    <property type="molecule type" value="Genomic_DNA"/>
</dbReference>
<dbReference type="PROSITE" id="PS00108">
    <property type="entry name" value="PROTEIN_KINASE_ST"/>
    <property type="match status" value="1"/>
</dbReference>
<gene>
    <name evidence="9" type="ORF">U9M48_030189</name>
</gene>
<comment type="similarity">
    <text evidence="2">Belongs to the protein kinase superfamily. CAMK Ser/Thr protein kinase family. SNF1 subfamily.</text>
</comment>
<evidence type="ECO:0000256" key="2">
    <source>
        <dbReference type="ARBA" id="ARBA00006234"/>
    </source>
</evidence>
<dbReference type="GO" id="GO:0005737">
    <property type="term" value="C:cytoplasm"/>
    <property type="evidence" value="ECO:0007669"/>
    <property type="project" value="TreeGrafter"/>
</dbReference>
<dbReference type="CDD" id="cd14003">
    <property type="entry name" value="STKc_AMPK-like"/>
    <property type="match status" value="1"/>
</dbReference>
<dbReference type="PROSITE" id="PS50032">
    <property type="entry name" value="KA1"/>
    <property type="match status" value="1"/>
</dbReference>
<proteinExistence type="inferred from homology"/>
<name>A0AAQ3U0B3_PASNO</name>
<dbReference type="PANTHER" id="PTHR24346">
    <property type="entry name" value="MAP/MICROTUBULE AFFINITY-REGULATING KINASE"/>
    <property type="match status" value="1"/>
</dbReference>
<evidence type="ECO:0000259" key="7">
    <source>
        <dbReference type="PROSITE" id="PS50011"/>
    </source>
</evidence>
<keyword evidence="10" id="KW-1185">Reference proteome</keyword>
<evidence type="ECO:0000256" key="6">
    <source>
        <dbReference type="SAM" id="MobiDB-lite"/>
    </source>
</evidence>
<dbReference type="GO" id="GO:0035556">
    <property type="term" value="P:intracellular signal transduction"/>
    <property type="evidence" value="ECO:0007669"/>
    <property type="project" value="TreeGrafter"/>
</dbReference>
<dbReference type="FunFam" id="1.10.510.10:FF:000571">
    <property type="entry name" value="Maternal embryonic leucine zipper kinase"/>
    <property type="match status" value="1"/>
</dbReference>
<evidence type="ECO:0000256" key="3">
    <source>
        <dbReference type="ARBA" id="ARBA00022741"/>
    </source>
</evidence>
<dbReference type="GO" id="GO:0004674">
    <property type="term" value="F:protein serine/threonine kinase activity"/>
    <property type="evidence" value="ECO:0007669"/>
    <property type="project" value="TreeGrafter"/>
</dbReference>
<dbReference type="InterPro" id="IPR008271">
    <property type="entry name" value="Ser/Thr_kinase_AS"/>
</dbReference>
<feature type="domain" description="KA1" evidence="8">
    <location>
        <begin position="491"/>
        <end position="553"/>
    </location>
</feature>
<dbReference type="InterPro" id="IPR001772">
    <property type="entry name" value="KA1_dom"/>
</dbReference>
<evidence type="ECO:0000259" key="8">
    <source>
        <dbReference type="PROSITE" id="PS50032"/>
    </source>
</evidence>
<dbReference type="Gene3D" id="1.10.510.10">
    <property type="entry name" value="Transferase(Phosphotransferase) domain 1"/>
    <property type="match status" value="1"/>
</dbReference>
<evidence type="ECO:0000256" key="5">
    <source>
        <dbReference type="ARBA" id="ARBA00058225"/>
    </source>
</evidence>
<dbReference type="SUPFAM" id="SSF56112">
    <property type="entry name" value="Protein kinase-like (PK-like)"/>
    <property type="match status" value="1"/>
</dbReference>
<evidence type="ECO:0000313" key="9">
    <source>
        <dbReference type="EMBL" id="WVZ82996.1"/>
    </source>
</evidence>
<dbReference type="Pfam" id="PF00069">
    <property type="entry name" value="Pkinase"/>
    <property type="match status" value="1"/>
</dbReference>
<dbReference type="Proteomes" id="UP001341281">
    <property type="component" value="Chromosome 06"/>
</dbReference>
<reference evidence="9 10" key="1">
    <citation type="submission" date="2024-02" db="EMBL/GenBank/DDBJ databases">
        <title>High-quality chromosome-scale genome assembly of Pensacola bahiagrass (Paspalum notatum Flugge var. saurae).</title>
        <authorList>
            <person name="Vega J.M."/>
            <person name="Podio M."/>
            <person name="Orjuela J."/>
            <person name="Siena L.A."/>
            <person name="Pessino S.C."/>
            <person name="Combes M.C."/>
            <person name="Mariac C."/>
            <person name="Albertini E."/>
            <person name="Pupilli F."/>
            <person name="Ortiz J.P.A."/>
            <person name="Leblanc O."/>
        </authorList>
    </citation>
    <scope>NUCLEOTIDE SEQUENCE [LARGE SCALE GENOMIC DNA]</scope>
    <source>
        <strain evidence="9">R1</strain>
        <tissue evidence="9">Leaf</tissue>
    </source>
</reference>
<feature type="compositionally biased region" description="Low complexity" evidence="6">
    <location>
        <begin position="1"/>
        <end position="15"/>
    </location>
</feature>
<dbReference type="InterPro" id="IPR011009">
    <property type="entry name" value="Kinase-like_dom_sf"/>
</dbReference>
<comment type="function">
    <text evidence="5">CIPK serine-threonine protein kinases interact with CBL proteins. Binding of a CBL protein to the regulatory NAF domain of CIPK protein lead to the activation of the kinase in a calcium-dependent manner.</text>
</comment>
<keyword evidence="4" id="KW-0067">ATP-binding</keyword>
<feature type="domain" description="Protein kinase" evidence="7">
    <location>
        <begin position="45"/>
        <end position="314"/>
    </location>
</feature>
<dbReference type="PROSITE" id="PS50011">
    <property type="entry name" value="PROTEIN_KINASE_DOM"/>
    <property type="match status" value="1"/>
</dbReference>
<feature type="region of interest" description="Disordered" evidence="6">
    <location>
        <begin position="206"/>
        <end position="230"/>
    </location>
</feature>
<feature type="compositionally biased region" description="Low complexity" evidence="6">
    <location>
        <begin position="514"/>
        <end position="525"/>
    </location>
</feature>
<feature type="region of interest" description="Disordered" evidence="6">
    <location>
        <begin position="511"/>
        <end position="534"/>
    </location>
</feature>
<keyword evidence="3" id="KW-0547">Nucleotide-binding</keyword>
<dbReference type="InterPro" id="IPR000719">
    <property type="entry name" value="Prot_kinase_dom"/>
</dbReference>
<dbReference type="GO" id="GO:0005524">
    <property type="term" value="F:ATP binding"/>
    <property type="evidence" value="ECO:0007669"/>
    <property type="project" value="UniProtKB-KW"/>
</dbReference>
<dbReference type="AlphaFoldDB" id="A0AAQ3U0B3"/>
<sequence length="557" mass="62366">MQQAPAAAGDDGSSSCKRARTTTVAPHHQLQVQQQQLPPPLRGRYELLSVRGKGASAEVWEARHLRTGLKVAIKILRHHHSDDDASSSCCRRKKVEREVVVMRLLRHHPHIIRLLEAAFTNDHAFIVMELAEWGQLYDHVVTQAGGRLPEAEARRMFRQLVSAVLYCHRSLVVHRDLKMENVLLTSQGDVKLIDFGFSKLLPSHSAPMRRKKGSPHYAAPELHGSARSSYTGPQVDVWSCGIILYAMLCGFLPFDCDDIDMGQLNKLKRIIRRGDSRPLPAWVSDDARDIIAGMLIVRPQKRMTMAEVWEHRWLQPQPQLQQQPALPSEMMMPPASCYLHLSLMEEINGAAVEQLVTRHGFDRSSLLESLGKGIEDEAAVAYHLLVLSSRRRHRNEDDASSPPPPPAVATTSSRLHVARVLREMGIRILFSYRHGHRHGMVCCAPPAPAAAPVVVPTTIVRSSSASAAPDAAYSLISHDDQLQMDNDHDILDTLSAAVFFEIQLYKQQAAEEGNNPNNHSHQQQQYEVHLKRTSGPQPPYLRICSQIASKLRRPQAV</sequence>
<evidence type="ECO:0000313" key="10">
    <source>
        <dbReference type="Proteomes" id="UP001341281"/>
    </source>
</evidence>
<accession>A0AAQ3U0B3</accession>
<feature type="region of interest" description="Disordered" evidence="6">
    <location>
        <begin position="1"/>
        <end position="36"/>
    </location>
</feature>
<evidence type="ECO:0000256" key="1">
    <source>
        <dbReference type="ARBA" id="ARBA00001936"/>
    </source>
</evidence>
<organism evidence="9 10">
    <name type="scientific">Paspalum notatum var. saurae</name>
    <dbReference type="NCBI Taxonomy" id="547442"/>
    <lineage>
        <taxon>Eukaryota</taxon>
        <taxon>Viridiplantae</taxon>
        <taxon>Streptophyta</taxon>
        <taxon>Embryophyta</taxon>
        <taxon>Tracheophyta</taxon>
        <taxon>Spermatophyta</taxon>
        <taxon>Magnoliopsida</taxon>
        <taxon>Liliopsida</taxon>
        <taxon>Poales</taxon>
        <taxon>Poaceae</taxon>
        <taxon>PACMAD clade</taxon>
        <taxon>Panicoideae</taxon>
        <taxon>Andropogonodae</taxon>
        <taxon>Paspaleae</taxon>
        <taxon>Paspalinae</taxon>
        <taxon>Paspalum</taxon>
    </lineage>
</organism>
<protein>
    <submittedName>
        <fullName evidence="9">Uncharacterized protein</fullName>
    </submittedName>
</protein>
<dbReference type="PANTHER" id="PTHR24346:SF97">
    <property type="entry name" value="NON-SPECIFIC SERINE_THREONINE PROTEIN KINASE"/>
    <property type="match status" value="1"/>
</dbReference>
<evidence type="ECO:0000256" key="4">
    <source>
        <dbReference type="ARBA" id="ARBA00022840"/>
    </source>
</evidence>
<comment type="cofactor">
    <cofactor evidence="1">
        <name>Mn(2+)</name>
        <dbReference type="ChEBI" id="CHEBI:29035"/>
    </cofactor>
</comment>